<dbReference type="RefSeq" id="WP_051668886.1">
    <property type="nucleotide sequence ID" value="NZ_KL407339.1"/>
</dbReference>
<feature type="transmembrane region" description="Helical" evidence="8">
    <location>
        <begin position="181"/>
        <end position="204"/>
    </location>
</feature>
<evidence type="ECO:0000256" key="5">
    <source>
        <dbReference type="ARBA" id="ARBA00022692"/>
    </source>
</evidence>
<dbReference type="PATRIC" id="fig|685782.3.peg.1355"/>
<dbReference type="eggNOG" id="COG0477">
    <property type="taxonomic scope" value="Bacteria"/>
</dbReference>
<evidence type="ECO:0000313" key="10">
    <source>
        <dbReference type="EMBL" id="CBI78254.1"/>
    </source>
</evidence>
<dbReference type="PROSITE" id="PS50850">
    <property type="entry name" value="MFS"/>
    <property type="match status" value="1"/>
</dbReference>
<evidence type="ECO:0000256" key="3">
    <source>
        <dbReference type="ARBA" id="ARBA00022448"/>
    </source>
</evidence>
<protein>
    <submittedName>
        <fullName evidence="12">Drug:H+ antiporter-2 (14 Spanner) (DHA2) family drug resistance MFS transporter</fullName>
    </submittedName>
    <submittedName>
        <fullName evidence="10">Multidrug resistance protein VceB</fullName>
    </submittedName>
</protein>
<feature type="transmembrane region" description="Helical" evidence="8">
    <location>
        <begin position="152"/>
        <end position="175"/>
    </location>
</feature>
<evidence type="ECO:0000313" key="11">
    <source>
        <dbReference type="EMBL" id="CBI78273.1"/>
    </source>
</evidence>
<evidence type="ECO:0000256" key="6">
    <source>
        <dbReference type="ARBA" id="ARBA00022989"/>
    </source>
</evidence>
<evidence type="ECO:0000256" key="8">
    <source>
        <dbReference type="SAM" id="Phobius"/>
    </source>
</evidence>
<feature type="transmembrane region" description="Helical" evidence="8">
    <location>
        <begin position="318"/>
        <end position="343"/>
    </location>
</feature>
<dbReference type="GO" id="GO:0022857">
    <property type="term" value="F:transmembrane transporter activity"/>
    <property type="evidence" value="ECO:0007669"/>
    <property type="project" value="InterPro"/>
</dbReference>
<feature type="transmembrane region" description="Helical" evidence="8">
    <location>
        <begin position="499"/>
        <end position="517"/>
    </location>
</feature>
<dbReference type="Gene3D" id="1.20.1250.20">
    <property type="entry name" value="MFS general substrate transporter like domains"/>
    <property type="match status" value="2"/>
</dbReference>
<feature type="transmembrane region" description="Helical" evidence="8">
    <location>
        <begin position="128"/>
        <end position="145"/>
    </location>
</feature>
<dbReference type="PANTHER" id="PTHR42718">
    <property type="entry name" value="MAJOR FACILITATOR SUPERFAMILY MULTIDRUG TRANSPORTER MFSC"/>
    <property type="match status" value="1"/>
</dbReference>
<comment type="similarity">
    <text evidence="2">Belongs to the major facilitator superfamily. EmrB family.</text>
</comment>
<dbReference type="Pfam" id="PF07690">
    <property type="entry name" value="MFS_1"/>
    <property type="match status" value="1"/>
</dbReference>
<dbReference type="PANTHER" id="PTHR42718:SF9">
    <property type="entry name" value="MAJOR FACILITATOR SUPERFAMILY MULTIDRUG TRANSPORTER MFSC"/>
    <property type="match status" value="1"/>
</dbReference>
<evidence type="ECO:0000313" key="12">
    <source>
        <dbReference type="EMBL" id="KEC54003.1"/>
    </source>
</evidence>
<feature type="transmembrane region" description="Helical" evidence="8">
    <location>
        <begin position="382"/>
        <end position="401"/>
    </location>
</feature>
<feature type="domain" description="Major facilitator superfamily (MFS) profile" evidence="9">
    <location>
        <begin position="29"/>
        <end position="522"/>
    </location>
</feature>
<dbReference type="InterPro" id="IPR020846">
    <property type="entry name" value="MFS_dom"/>
</dbReference>
<comment type="subcellular location">
    <subcellularLocation>
        <location evidence="1">Cell membrane</location>
        <topology evidence="1">Multi-pass membrane protein</topology>
    </subcellularLocation>
</comment>
<dbReference type="OrthoDB" id="9812221at2"/>
<dbReference type="EMBL" id="FN645466">
    <property type="protein sequence ID" value="CBI78254.1"/>
    <property type="molecule type" value="Genomic_DNA"/>
</dbReference>
<dbReference type="GO" id="GO:0005886">
    <property type="term" value="C:plasma membrane"/>
    <property type="evidence" value="ECO:0007669"/>
    <property type="project" value="UniProtKB-SubCell"/>
</dbReference>
<evidence type="ECO:0000256" key="4">
    <source>
        <dbReference type="ARBA" id="ARBA00022475"/>
    </source>
</evidence>
<keyword evidence="7 8" id="KW-0472">Membrane</keyword>
<keyword evidence="4" id="KW-1003">Cell membrane</keyword>
<evidence type="ECO:0000259" key="9">
    <source>
        <dbReference type="PROSITE" id="PS50850"/>
    </source>
</evidence>
<feature type="transmembrane region" description="Helical" evidence="8">
    <location>
        <begin position="67"/>
        <end position="87"/>
    </location>
</feature>
<dbReference type="AlphaFoldDB" id="E6YN16"/>
<dbReference type="InterPro" id="IPR036259">
    <property type="entry name" value="MFS_trans_sf"/>
</dbReference>
<keyword evidence="6 8" id="KW-1133">Transmembrane helix</keyword>
<feature type="transmembrane region" description="Helical" evidence="8">
    <location>
        <begin position="216"/>
        <end position="235"/>
    </location>
</feature>
<sequence length="538" mass="59509">MKNPTPLASTDSLASTDAKESIDIRKIIVFIAMTFGMFMAILDIQIVSSSLAEIQAGLSASADEISWIQTSYLIAEVIMLPLSGFLGRLLSTRIFFSFSAAGFTIASILCATATSIEQMTFYRTLQGFIGGGIIPSVFVASYTLFPPSKQSIVSPIVGLVATLAPTIGPTVGGYLCHVLSWHWLFLINVPFGIIISILTWKLIDFDKAEPSLITKFDWWGLFSMAIFLGSLEYILEEGARHDWLNDQLIFNLFIIMILAASLFFWRAFTAKEPIVDLTAFSNRNFSIAAIFSFMLGIGLYGLTYLYPVYLSQIRHYDALMIGETLFISGLAMFLTAPIAGFLSTRIDARLMIAIGLTSFAWGTWLATAVTDDWGFWELFWPQIFRGFSIMLCMVPINDIAFGSLSPEKMKNASGLFNLTRNLGGAVGLAIIGTVMMERSALHYGRIAETIHAGNIQATEMLAKLTMYFHSYTFDSHALALLQLFGITFTQATVMAFSDIFFMMTILFSLLTFLTVFLKKISPSADIPHGHEVSCYKGQ</sequence>
<accession>E6YN16</accession>
<dbReference type="InterPro" id="IPR004638">
    <property type="entry name" value="EmrB-like"/>
</dbReference>
<keyword evidence="5 8" id="KW-0812">Transmembrane</keyword>
<organism evidence="10">
    <name type="scientific">Bartonella rochalimae ATCC BAA-1498</name>
    <dbReference type="NCBI Taxonomy" id="685782"/>
    <lineage>
        <taxon>Bacteria</taxon>
        <taxon>Pseudomonadati</taxon>
        <taxon>Pseudomonadota</taxon>
        <taxon>Alphaproteobacteria</taxon>
        <taxon>Hyphomicrobiales</taxon>
        <taxon>Bartonellaceae</taxon>
        <taxon>Bartonella</taxon>
    </lineage>
</organism>
<evidence type="ECO:0000256" key="1">
    <source>
        <dbReference type="ARBA" id="ARBA00004651"/>
    </source>
</evidence>
<evidence type="ECO:0000313" key="13">
    <source>
        <dbReference type="Proteomes" id="UP000027336"/>
    </source>
</evidence>
<dbReference type="SUPFAM" id="SSF103473">
    <property type="entry name" value="MFS general substrate transporter"/>
    <property type="match status" value="1"/>
</dbReference>
<feature type="transmembrane region" description="Helical" evidence="8">
    <location>
        <begin position="285"/>
        <end position="306"/>
    </location>
</feature>
<reference evidence="10" key="1">
    <citation type="journal article" date="2011" name="PLoS Genet.">
        <title>Parallel evolution of a type IV secretion system in radiating lineages of the host-restricted bacterial pathogen Bartonella.</title>
        <authorList>
            <person name="Engel P."/>
            <person name="Salzburger W."/>
            <person name="Liesch M."/>
            <person name="Chang C.C."/>
            <person name="Maruyama S."/>
            <person name="Lanz C."/>
            <person name="Calteau A."/>
            <person name="Lajus A."/>
            <person name="Medigue C."/>
            <person name="Schuster S.C."/>
            <person name="Dehio C."/>
        </authorList>
    </citation>
    <scope>NUCLEOTIDE SEQUENCE</scope>
    <source>
        <strain evidence="10">ATCC BAA-1498</strain>
    </source>
</reference>
<evidence type="ECO:0000256" key="7">
    <source>
        <dbReference type="ARBA" id="ARBA00023136"/>
    </source>
</evidence>
<dbReference type="NCBIfam" id="TIGR00711">
    <property type="entry name" value="efflux_EmrB"/>
    <property type="match status" value="1"/>
</dbReference>
<keyword evidence="13" id="KW-1185">Reference proteome</keyword>
<feature type="transmembrane region" description="Helical" evidence="8">
    <location>
        <begin position="27"/>
        <end position="47"/>
    </location>
</feature>
<feature type="transmembrane region" description="Helical" evidence="8">
    <location>
        <begin position="94"/>
        <end position="116"/>
    </location>
</feature>
<feature type="transmembrane region" description="Helical" evidence="8">
    <location>
        <begin position="247"/>
        <end position="265"/>
    </location>
</feature>
<feature type="transmembrane region" description="Helical" evidence="8">
    <location>
        <begin position="350"/>
        <end position="370"/>
    </location>
</feature>
<reference evidence="12 13" key="2">
    <citation type="submission" date="2012-04" db="EMBL/GenBank/DDBJ databases">
        <title>The Genome Sequence of Bartonella rochalimae BMGH.</title>
        <authorList>
            <consortium name="The Broad Institute Genome Sequencing Platform"/>
            <consortium name="The Broad Institute Genome Sequencing Center for Infectious Disease"/>
            <person name="Feldgarden M."/>
            <person name="Kirby J."/>
            <person name="Kosoy M."/>
            <person name="Birtles R."/>
            <person name="Probert W.S."/>
            <person name="Chiaraviglio L."/>
            <person name="Walker B."/>
            <person name="Young S.K."/>
            <person name="Zeng Q."/>
            <person name="Gargeya S."/>
            <person name="Fitzgerald M."/>
            <person name="Haas B."/>
            <person name="Abouelleil A."/>
            <person name="Alvarado L."/>
            <person name="Arachchi H.M."/>
            <person name="Berlin A.M."/>
            <person name="Chapman S.B."/>
            <person name="Goldberg J."/>
            <person name="Griggs A."/>
            <person name="Gujja S."/>
            <person name="Hansen M."/>
            <person name="Howarth C."/>
            <person name="Imamovic A."/>
            <person name="Larimer J."/>
            <person name="McCowen C."/>
            <person name="Montmayeur A."/>
            <person name="Murphy C."/>
            <person name="Neiman D."/>
            <person name="Pearson M."/>
            <person name="Priest M."/>
            <person name="Roberts A."/>
            <person name="Saif S."/>
            <person name="Shea T."/>
            <person name="Sisk P."/>
            <person name="Sykes S."/>
            <person name="Wortman J."/>
            <person name="Nusbaum C."/>
            <person name="Birren B."/>
        </authorList>
    </citation>
    <scope>NUCLEOTIDE SEQUENCE [LARGE SCALE GENOMIC DNA]</scope>
    <source>
        <strain evidence="12 13">ATCC BAA-1498</strain>
    </source>
</reference>
<evidence type="ECO:0000256" key="2">
    <source>
        <dbReference type="ARBA" id="ARBA00008537"/>
    </source>
</evidence>
<dbReference type="Proteomes" id="UP000027336">
    <property type="component" value="Unassembled WGS sequence"/>
</dbReference>
<dbReference type="HOGENOM" id="CLU_000960_28_0_5"/>
<name>E6YN16_9HYPH</name>
<keyword evidence="3" id="KW-0813">Transport</keyword>
<dbReference type="InterPro" id="IPR011701">
    <property type="entry name" value="MFS"/>
</dbReference>
<gene>
    <name evidence="10" type="primary">vceB</name>
    <name evidence="10" type="ORF">BARRO_120016</name>
    <name evidence="11" type="ORF">BARRO_120041</name>
    <name evidence="12" type="ORF">O99_01296</name>
</gene>
<dbReference type="EMBL" id="FN645466">
    <property type="protein sequence ID" value="CBI78273.1"/>
    <property type="molecule type" value="Genomic_DNA"/>
</dbReference>
<dbReference type="EMBL" id="AHPK01000019">
    <property type="protein sequence ID" value="KEC54003.1"/>
    <property type="molecule type" value="Genomic_DNA"/>
</dbReference>
<dbReference type="CDD" id="cd17503">
    <property type="entry name" value="MFS_LmrB_MDR_like"/>
    <property type="match status" value="1"/>
</dbReference>
<proteinExistence type="inferred from homology"/>